<dbReference type="InterPro" id="IPR013783">
    <property type="entry name" value="Ig-like_fold"/>
</dbReference>
<dbReference type="InterPro" id="IPR011042">
    <property type="entry name" value="6-blade_b-propeller_TolB-like"/>
</dbReference>
<accession>A0A7Y9F142</accession>
<dbReference type="RefSeq" id="WP_179614686.1">
    <property type="nucleotide sequence ID" value="NZ_CP059163.1"/>
</dbReference>
<dbReference type="Gene3D" id="2.120.10.30">
    <property type="entry name" value="TolB, C-terminal domain"/>
    <property type="match status" value="1"/>
</dbReference>
<reference evidence="4 5" key="1">
    <citation type="submission" date="2020-07" db="EMBL/GenBank/DDBJ databases">
        <title>Sequencing the genomes of 1000 actinobacteria strains.</title>
        <authorList>
            <person name="Klenk H.-P."/>
        </authorList>
    </citation>
    <scope>NUCLEOTIDE SEQUENCE [LARGE SCALE GENOMIC DNA]</scope>
    <source>
        <strain evidence="4 5">DSM 18965</strain>
    </source>
</reference>
<evidence type="ECO:0000256" key="1">
    <source>
        <dbReference type="SAM" id="MobiDB-lite"/>
    </source>
</evidence>
<comment type="caution">
    <text evidence="4">The sequence shown here is derived from an EMBL/GenBank/DDBJ whole genome shotgun (WGS) entry which is preliminary data.</text>
</comment>
<evidence type="ECO:0000313" key="4">
    <source>
        <dbReference type="EMBL" id="NYD56840.1"/>
    </source>
</evidence>
<proteinExistence type="predicted"/>
<feature type="domain" description="Glucose/Sorbosone dehydrogenase" evidence="3">
    <location>
        <begin position="72"/>
        <end position="241"/>
    </location>
</feature>
<dbReference type="Proteomes" id="UP000516957">
    <property type="component" value="Unassembled WGS sequence"/>
</dbReference>
<keyword evidence="5" id="KW-1185">Reference proteome</keyword>
<sequence>MRLQGLAAGALVLPLLLGTGPNDQPASVTTPVTTLMTTPVAVAGQERAQPTTGAPRMPGRFEERVVVDDLYIPTGAAFAPDGEIFVAEKSGVVKVVAGPGEAPQLFADLNAEVHNLFDRGMLGIAVDPGFPRRPYVYVLYAYDHVLGDPEPAPRWGTPGSYYDECPDPADGGPGAEQSGCVASGRLSRLTAQDVGGSWRMSGEEEVLVEDWCMQYPSHATGSLRFGPDGYLYASAGEGAHYSQVDHGQVEAPFWGEEGNPCGDPDREGGSLRSQDIRTRGDAVGLSGSVIRIDPDTGLGAPGNPFAGDGDANAERIVAYGMRNPFRFGFRPAAGAGEPEVWVGDVGQGGFEEIDRFRTGGRAENFGWPCYEGPGRNPGFDSVDLPLCESLYQERSADAPYFAYPRTETVAGESCPTGSSSISGVQIPTGEGYPDRYDGALFFSDFSRQCIWVMKAGADGLPDPGRVQPFLEGAASPVDLLTGPEGDLYYLSLGVDEVGNFEERGGSLRRLHFARGNRMPRAEVEADRTWGALPLTVALDARGSSDPDGDELTFAWDLDDDGEFDDAGGPRAEAVFEEDRDALVHVRVSDAATSDVATLRLHPGDLGPPEIQVDDPGAGRGWAVGDTIALGATATDPDGSEVDVSWSVAVRHCPHDVCHSHEVVGSGTDPDLVAPDHEHPSHLLVQYRATDARGLTSTESVRLDPSTARLRVRSRPRGLRVTVAGETHRTRGAGWTGTFIEGSRVSVSAPRKQRHRGRVWRFQRWSDGGERSHVVVADAGTTTVRAVYRRRAQR</sequence>
<dbReference type="SUPFAM" id="SSF50952">
    <property type="entry name" value="Soluble quinoprotein glucose dehydrogenase"/>
    <property type="match status" value="1"/>
</dbReference>
<feature type="region of interest" description="Disordered" evidence="1">
    <location>
        <begin position="258"/>
        <end position="277"/>
    </location>
</feature>
<dbReference type="InterPro" id="IPR035986">
    <property type="entry name" value="PKD_dom_sf"/>
</dbReference>
<evidence type="ECO:0000259" key="2">
    <source>
        <dbReference type="Pfam" id="PF00801"/>
    </source>
</evidence>
<protein>
    <submittedName>
        <fullName evidence="4">Glucose/arabinose dehydrogenase</fullName>
    </submittedName>
</protein>
<dbReference type="GO" id="GO:0005975">
    <property type="term" value="P:carbohydrate metabolic process"/>
    <property type="evidence" value="ECO:0007669"/>
    <property type="project" value="UniProtKB-ARBA"/>
</dbReference>
<feature type="domain" description="Glucose/Sorbosone dehydrogenase" evidence="3">
    <location>
        <begin position="284"/>
        <end position="371"/>
    </location>
</feature>
<dbReference type="Pfam" id="PF07995">
    <property type="entry name" value="GSDH"/>
    <property type="match status" value="2"/>
</dbReference>
<dbReference type="EMBL" id="JACCBE010000001">
    <property type="protein sequence ID" value="NYD56840.1"/>
    <property type="molecule type" value="Genomic_DNA"/>
</dbReference>
<dbReference type="Pfam" id="PF00801">
    <property type="entry name" value="PKD"/>
    <property type="match status" value="1"/>
</dbReference>
<dbReference type="InterPro" id="IPR012938">
    <property type="entry name" value="Glc/Sorbosone_DH"/>
</dbReference>
<dbReference type="Gene3D" id="2.60.40.10">
    <property type="entry name" value="Immunoglobulins"/>
    <property type="match status" value="1"/>
</dbReference>
<feature type="domain" description="PKD" evidence="2">
    <location>
        <begin position="522"/>
        <end position="600"/>
    </location>
</feature>
<dbReference type="InterPro" id="IPR011041">
    <property type="entry name" value="Quinoprot_gluc/sorb_DH_b-prop"/>
</dbReference>
<feature type="compositionally biased region" description="Basic and acidic residues" evidence="1">
    <location>
        <begin position="263"/>
        <end position="277"/>
    </location>
</feature>
<dbReference type="PANTHER" id="PTHR19328:SF13">
    <property type="entry name" value="HIPL1 PROTEIN"/>
    <property type="match status" value="1"/>
</dbReference>
<dbReference type="SUPFAM" id="SSF49299">
    <property type="entry name" value="PKD domain"/>
    <property type="match status" value="1"/>
</dbReference>
<name>A0A7Y9F142_9ACTN</name>
<evidence type="ECO:0000259" key="3">
    <source>
        <dbReference type="Pfam" id="PF07995"/>
    </source>
</evidence>
<gene>
    <name evidence="4" type="ORF">BKA08_001078</name>
</gene>
<dbReference type="AlphaFoldDB" id="A0A7Y9F142"/>
<dbReference type="InterPro" id="IPR000601">
    <property type="entry name" value="PKD_dom"/>
</dbReference>
<organism evidence="4 5">
    <name type="scientific">Nocardioides marinisabuli</name>
    <dbReference type="NCBI Taxonomy" id="419476"/>
    <lineage>
        <taxon>Bacteria</taxon>
        <taxon>Bacillati</taxon>
        <taxon>Actinomycetota</taxon>
        <taxon>Actinomycetes</taxon>
        <taxon>Propionibacteriales</taxon>
        <taxon>Nocardioidaceae</taxon>
        <taxon>Nocardioides</taxon>
    </lineage>
</organism>
<evidence type="ECO:0000313" key="5">
    <source>
        <dbReference type="Proteomes" id="UP000516957"/>
    </source>
</evidence>
<dbReference type="PANTHER" id="PTHR19328">
    <property type="entry name" value="HEDGEHOG-INTERACTING PROTEIN"/>
    <property type="match status" value="1"/>
</dbReference>